<evidence type="ECO:0000313" key="1">
    <source>
        <dbReference type="EMBL" id="ELU37871.1"/>
    </source>
</evidence>
<reference evidence="1 2" key="1">
    <citation type="journal article" date="2013" name="Nat. Commun.">
        <title>The evolution and pathogenic mechanisms of the rice sheath blight pathogen.</title>
        <authorList>
            <person name="Zheng A."/>
            <person name="Lin R."/>
            <person name="Xu L."/>
            <person name="Qin P."/>
            <person name="Tang C."/>
            <person name="Ai P."/>
            <person name="Zhang D."/>
            <person name="Liu Y."/>
            <person name="Sun Z."/>
            <person name="Feng H."/>
            <person name="Wang Y."/>
            <person name="Chen Y."/>
            <person name="Liang X."/>
            <person name="Fu R."/>
            <person name="Li Q."/>
            <person name="Zhang J."/>
            <person name="Yu X."/>
            <person name="Xie Z."/>
            <person name="Ding L."/>
            <person name="Guan P."/>
            <person name="Tang J."/>
            <person name="Liang Y."/>
            <person name="Wang S."/>
            <person name="Deng Q."/>
            <person name="Li S."/>
            <person name="Zhu J."/>
            <person name="Wang L."/>
            <person name="Liu H."/>
            <person name="Li P."/>
        </authorList>
    </citation>
    <scope>NUCLEOTIDE SEQUENCE [LARGE SCALE GENOMIC DNA]</scope>
    <source>
        <strain evidence="2">AG-1 IA</strain>
    </source>
</reference>
<dbReference type="HOGENOM" id="CLU_2814191_0_0_1"/>
<keyword evidence="2" id="KW-1185">Reference proteome</keyword>
<evidence type="ECO:0000313" key="2">
    <source>
        <dbReference type="Proteomes" id="UP000011668"/>
    </source>
</evidence>
<organism evidence="1 2">
    <name type="scientific">Thanatephorus cucumeris (strain AG1-IA)</name>
    <name type="common">Rice sheath blight fungus</name>
    <name type="synonym">Rhizoctonia solani</name>
    <dbReference type="NCBI Taxonomy" id="983506"/>
    <lineage>
        <taxon>Eukaryota</taxon>
        <taxon>Fungi</taxon>
        <taxon>Dikarya</taxon>
        <taxon>Basidiomycota</taxon>
        <taxon>Agaricomycotina</taxon>
        <taxon>Agaricomycetes</taxon>
        <taxon>Cantharellales</taxon>
        <taxon>Ceratobasidiaceae</taxon>
        <taxon>Rhizoctonia</taxon>
        <taxon>Rhizoctonia solani AG-1</taxon>
    </lineage>
</organism>
<comment type="caution">
    <text evidence="1">The sequence shown here is derived from an EMBL/GenBank/DDBJ whole genome shotgun (WGS) entry which is preliminary data.</text>
</comment>
<proteinExistence type="predicted"/>
<sequence>MSFFLGRRSRRLCVGIVYCDSLVYFCTEQRCGRINRCIICTSLFDSVFRLPLLAVPTEQPDDGVADS</sequence>
<protein>
    <submittedName>
        <fullName evidence="1">Uncharacterized protein</fullName>
    </submittedName>
</protein>
<dbReference type="EMBL" id="AFRT01002408">
    <property type="protein sequence ID" value="ELU37871.1"/>
    <property type="molecule type" value="Genomic_DNA"/>
</dbReference>
<gene>
    <name evidence="1" type="ORF">AG1IA_08098</name>
</gene>
<dbReference type="AlphaFoldDB" id="L8WI50"/>
<dbReference type="Proteomes" id="UP000011668">
    <property type="component" value="Unassembled WGS sequence"/>
</dbReference>
<accession>L8WI50</accession>
<name>L8WI50_THACA</name>